<protein>
    <submittedName>
        <fullName evidence="1">14603_t:CDS:1</fullName>
    </submittedName>
</protein>
<gene>
    <name evidence="1" type="ORF">DHETER_LOCUS960</name>
</gene>
<comment type="caution">
    <text evidence="1">The sequence shown here is derived from an EMBL/GenBank/DDBJ whole genome shotgun (WGS) entry which is preliminary data.</text>
</comment>
<accession>A0ACA9K5L6</accession>
<evidence type="ECO:0000313" key="1">
    <source>
        <dbReference type="EMBL" id="CAG8453626.1"/>
    </source>
</evidence>
<dbReference type="Proteomes" id="UP000789702">
    <property type="component" value="Unassembled WGS sequence"/>
</dbReference>
<name>A0ACA9K5L6_9GLOM</name>
<reference evidence="1" key="1">
    <citation type="submission" date="2021-06" db="EMBL/GenBank/DDBJ databases">
        <authorList>
            <person name="Kallberg Y."/>
            <person name="Tangrot J."/>
            <person name="Rosling A."/>
        </authorList>
    </citation>
    <scope>NUCLEOTIDE SEQUENCE</scope>
    <source>
        <strain evidence="1">IL203A</strain>
    </source>
</reference>
<dbReference type="EMBL" id="CAJVPU010000531">
    <property type="protein sequence ID" value="CAG8453626.1"/>
    <property type="molecule type" value="Genomic_DNA"/>
</dbReference>
<proteinExistence type="predicted"/>
<keyword evidence="2" id="KW-1185">Reference proteome</keyword>
<organism evidence="1 2">
    <name type="scientific">Dentiscutata heterogama</name>
    <dbReference type="NCBI Taxonomy" id="1316150"/>
    <lineage>
        <taxon>Eukaryota</taxon>
        <taxon>Fungi</taxon>
        <taxon>Fungi incertae sedis</taxon>
        <taxon>Mucoromycota</taxon>
        <taxon>Glomeromycotina</taxon>
        <taxon>Glomeromycetes</taxon>
        <taxon>Diversisporales</taxon>
        <taxon>Gigasporaceae</taxon>
        <taxon>Dentiscutata</taxon>
    </lineage>
</organism>
<sequence length="69" mass="8254">MLSLNLDDKLENRNIRLGNKDIRAMKISRVCFPILLDHDRSLWIGLSFRIIFFLVKFTKDTQSKDKMKR</sequence>
<evidence type="ECO:0000313" key="2">
    <source>
        <dbReference type="Proteomes" id="UP000789702"/>
    </source>
</evidence>